<dbReference type="InterPro" id="IPR001296">
    <property type="entry name" value="Glyco_trans_1"/>
</dbReference>
<protein>
    <submittedName>
        <fullName evidence="2">Glycosyltransferase</fullName>
    </submittedName>
</protein>
<comment type="caution">
    <text evidence="2">The sequence shown here is derived from an EMBL/GenBank/DDBJ whole genome shotgun (WGS) entry which is preliminary data.</text>
</comment>
<sequence length="123" mass="14611">MEEIREKIKESVPPIFANTEYIINVDRLSLSKGQWHLIRIFKKIKEEFSQLGLLILGDGELKDYLVKFSQALELKTFVWDRDMLSENFDIYFLGFQNNPFKFMAKSRLFVFPSLWEGFFKCIG</sequence>
<evidence type="ECO:0000313" key="2">
    <source>
        <dbReference type="EMBL" id="HHQ15945.1"/>
    </source>
</evidence>
<dbReference type="Gene3D" id="3.40.50.2000">
    <property type="entry name" value="Glycogen Phosphorylase B"/>
    <property type="match status" value="1"/>
</dbReference>
<evidence type="ECO:0000259" key="1">
    <source>
        <dbReference type="Pfam" id="PF00534"/>
    </source>
</evidence>
<dbReference type="SUPFAM" id="SSF53756">
    <property type="entry name" value="UDP-Glycosyltransferase/glycogen phosphorylase"/>
    <property type="match status" value="1"/>
</dbReference>
<dbReference type="Pfam" id="PF00534">
    <property type="entry name" value="Glycos_transf_1"/>
    <property type="match status" value="1"/>
</dbReference>
<gene>
    <name evidence="2" type="ORF">ENM15_03905</name>
</gene>
<feature type="domain" description="Glycosyl transferase family 1" evidence="1">
    <location>
        <begin position="13"/>
        <end position="118"/>
    </location>
</feature>
<dbReference type="EMBL" id="DRWR01000070">
    <property type="protein sequence ID" value="HHQ15945.1"/>
    <property type="molecule type" value="Genomic_DNA"/>
</dbReference>
<proteinExistence type="predicted"/>
<name>A0A7V6CDP5_9BACT</name>
<accession>A0A7V6CDP5</accession>
<dbReference type="AlphaFoldDB" id="A0A7V6CDP5"/>
<organism evidence="2">
    <name type="scientific">Thermodesulfobacterium geofontis</name>
    <dbReference type="NCBI Taxonomy" id="1295609"/>
    <lineage>
        <taxon>Bacteria</taxon>
        <taxon>Pseudomonadati</taxon>
        <taxon>Thermodesulfobacteriota</taxon>
        <taxon>Thermodesulfobacteria</taxon>
        <taxon>Thermodesulfobacteriales</taxon>
        <taxon>Thermodesulfobacteriaceae</taxon>
        <taxon>Thermodesulfobacterium</taxon>
    </lineage>
</organism>
<keyword evidence="2" id="KW-0808">Transferase</keyword>
<dbReference type="GO" id="GO:0016757">
    <property type="term" value="F:glycosyltransferase activity"/>
    <property type="evidence" value="ECO:0007669"/>
    <property type="project" value="InterPro"/>
</dbReference>
<reference evidence="2" key="1">
    <citation type="journal article" date="2020" name="mSystems">
        <title>Genome- and Community-Level Interaction Insights into Carbon Utilization and Element Cycling Functions of Hydrothermarchaeota in Hydrothermal Sediment.</title>
        <authorList>
            <person name="Zhou Z."/>
            <person name="Liu Y."/>
            <person name="Xu W."/>
            <person name="Pan J."/>
            <person name="Luo Z.H."/>
            <person name="Li M."/>
        </authorList>
    </citation>
    <scope>NUCLEOTIDE SEQUENCE [LARGE SCALE GENOMIC DNA]</scope>
    <source>
        <strain evidence="2">SpSt-106</strain>
    </source>
</reference>